<dbReference type="AlphaFoldDB" id="A0A2P2JDY2"/>
<sequence>MHLLSSDQRVCDEASHTETLRSS</sequence>
<evidence type="ECO:0000256" key="1">
    <source>
        <dbReference type="SAM" id="MobiDB-lite"/>
    </source>
</evidence>
<dbReference type="EMBL" id="GGEC01011165">
    <property type="protein sequence ID" value="MBW91648.1"/>
    <property type="molecule type" value="Transcribed_RNA"/>
</dbReference>
<evidence type="ECO:0000313" key="2">
    <source>
        <dbReference type="EMBL" id="MBW91648.1"/>
    </source>
</evidence>
<accession>A0A2P2JDY2</accession>
<reference evidence="2" key="1">
    <citation type="submission" date="2018-02" db="EMBL/GenBank/DDBJ databases">
        <title>Rhizophora mucronata_Transcriptome.</title>
        <authorList>
            <person name="Meera S.P."/>
            <person name="Sreeshan A."/>
            <person name="Augustine A."/>
        </authorList>
    </citation>
    <scope>NUCLEOTIDE SEQUENCE</scope>
    <source>
        <tissue evidence="2">Leaf</tissue>
    </source>
</reference>
<feature type="region of interest" description="Disordered" evidence="1">
    <location>
        <begin position="1"/>
        <end position="23"/>
    </location>
</feature>
<name>A0A2P2JDY2_RHIMU</name>
<proteinExistence type="predicted"/>
<feature type="compositionally biased region" description="Basic and acidic residues" evidence="1">
    <location>
        <begin position="9"/>
        <end position="23"/>
    </location>
</feature>
<organism evidence="2">
    <name type="scientific">Rhizophora mucronata</name>
    <name type="common">Asiatic mangrove</name>
    <dbReference type="NCBI Taxonomy" id="61149"/>
    <lineage>
        <taxon>Eukaryota</taxon>
        <taxon>Viridiplantae</taxon>
        <taxon>Streptophyta</taxon>
        <taxon>Embryophyta</taxon>
        <taxon>Tracheophyta</taxon>
        <taxon>Spermatophyta</taxon>
        <taxon>Magnoliopsida</taxon>
        <taxon>eudicotyledons</taxon>
        <taxon>Gunneridae</taxon>
        <taxon>Pentapetalae</taxon>
        <taxon>rosids</taxon>
        <taxon>fabids</taxon>
        <taxon>Malpighiales</taxon>
        <taxon>Rhizophoraceae</taxon>
        <taxon>Rhizophora</taxon>
    </lineage>
</organism>
<protein>
    <submittedName>
        <fullName evidence="2">Uncharacterized protein</fullName>
    </submittedName>
</protein>